<dbReference type="InParanoid" id="A0A6P3ZUF5"/>
<feature type="repeat" description="PPR" evidence="2">
    <location>
        <begin position="66"/>
        <end position="100"/>
    </location>
</feature>
<dbReference type="NCBIfam" id="TIGR00756">
    <property type="entry name" value="PPR"/>
    <property type="match status" value="5"/>
</dbReference>
<organism evidence="3 4">
    <name type="scientific">Ziziphus jujuba</name>
    <name type="common">Chinese jujube</name>
    <name type="synonym">Ziziphus sativa</name>
    <dbReference type="NCBI Taxonomy" id="326968"/>
    <lineage>
        <taxon>Eukaryota</taxon>
        <taxon>Viridiplantae</taxon>
        <taxon>Streptophyta</taxon>
        <taxon>Embryophyta</taxon>
        <taxon>Tracheophyta</taxon>
        <taxon>Spermatophyta</taxon>
        <taxon>Magnoliopsida</taxon>
        <taxon>eudicotyledons</taxon>
        <taxon>Gunneridae</taxon>
        <taxon>Pentapetalae</taxon>
        <taxon>rosids</taxon>
        <taxon>fabids</taxon>
        <taxon>Rosales</taxon>
        <taxon>Rhamnaceae</taxon>
        <taxon>Paliureae</taxon>
        <taxon>Ziziphus</taxon>
    </lineage>
</organism>
<keyword evidence="1" id="KW-0677">Repeat</keyword>
<dbReference type="InterPro" id="IPR046960">
    <property type="entry name" value="PPR_At4g14850-like_plant"/>
</dbReference>
<dbReference type="InterPro" id="IPR002885">
    <property type="entry name" value="PPR_rpt"/>
</dbReference>
<dbReference type="InterPro" id="IPR011990">
    <property type="entry name" value="TPR-like_helical_dom_sf"/>
</dbReference>
<dbReference type="GO" id="GO:0009451">
    <property type="term" value="P:RNA modification"/>
    <property type="evidence" value="ECO:0007669"/>
    <property type="project" value="InterPro"/>
</dbReference>
<proteinExistence type="predicted"/>
<dbReference type="KEGG" id="zju:107415323"/>
<accession>A0A6P3ZUF5</accession>
<feature type="repeat" description="PPR" evidence="2">
    <location>
        <begin position="274"/>
        <end position="308"/>
    </location>
</feature>
<dbReference type="Pfam" id="PF20431">
    <property type="entry name" value="E_motif"/>
    <property type="match status" value="1"/>
</dbReference>
<dbReference type="GeneID" id="107415323"/>
<dbReference type="AlphaFoldDB" id="A0A6P3ZUF5"/>
<dbReference type="Pfam" id="PF01535">
    <property type="entry name" value="PPR"/>
    <property type="match status" value="4"/>
</dbReference>
<dbReference type="RefSeq" id="XP_015879113.3">
    <property type="nucleotide sequence ID" value="XM_016023627.4"/>
</dbReference>
<feature type="repeat" description="PPR" evidence="2">
    <location>
        <begin position="375"/>
        <end position="409"/>
    </location>
</feature>
<protein>
    <submittedName>
        <fullName evidence="4">Pentatricopeptide repeat-containing protein At3g01580</fullName>
    </submittedName>
</protein>
<feature type="repeat" description="PPR" evidence="2">
    <location>
        <begin position="476"/>
        <end position="510"/>
    </location>
</feature>
<dbReference type="Proteomes" id="UP001652623">
    <property type="component" value="Chromosome 4"/>
</dbReference>
<dbReference type="PANTHER" id="PTHR24015">
    <property type="entry name" value="OS07G0578800 PROTEIN-RELATED"/>
    <property type="match status" value="1"/>
</dbReference>
<reference evidence="4" key="1">
    <citation type="submission" date="2025-08" db="UniProtKB">
        <authorList>
            <consortium name="RefSeq"/>
        </authorList>
    </citation>
    <scope>IDENTIFICATION</scope>
    <source>
        <tissue evidence="4">Seedling</tissue>
    </source>
</reference>
<dbReference type="InterPro" id="IPR046848">
    <property type="entry name" value="E_motif"/>
</dbReference>
<dbReference type="GO" id="GO:0003729">
    <property type="term" value="F:mRNA binding"/>
    <property type="evidence" value="ECO:0007669"/>
    <property type="project" value="UniProtKB-ARBA"/>
</dbReference>
<name>A0A6P3ZUF5_ZIZJJ</name>
<dbReference type="Gene3D" id="1.25.40.10">
    <property type="entry name" value="Tetratricopeptide repeat domain"/>
    <property type="match status" value="6"/>
</dbReference>
<dbReference type="PROSITE" id="PS51375">
    <property type="entry name" value="PPR"/>
    <property type="match status" value="5"/>
</dbReference>
<evidence type="ECO:0000313" key="3">
    <source>
        <dbReference type="Proteomes" id="UP001652623"/>
    </source>
</evidence>
<evidence type="ECO:0000256" key="2">
    <source>
        <dbReference type="PROSITE-ProRule" id="PRU00708"/>
    </source>
</evidence>
<sequence length="704" mass="78243">MRRRELLVGLFEACNSWKSVAKLHCQTLKAGFAQDSFFATKLTLLYANHASLENARRVLDETPHRSVYLWNATIRSYCKKNQWEETLCLFHNMVSSGRVDDEKPDNFTIPIALKACAGLRALEYGKIVHGFIKKNAKICSDIYVGSALIELYSKCGQMDDALKVFKEFPQPDVFLWTSMVTGYEQNGSPEEALSFFSQMVAAECVNPDIVTLVSVVSACARLLNSNLGCCIHGFVIKKGFDADLALGNSFLHLYAKTGHTKDATSLFRKMPEQDIISWSTMVACYAHNGAAVEALETFNEMIDKKIDPNSVTVVNAVQACAVSSNLEEGRKIHELAVKKGFEMDISVSTALIDMYMKCFTPDKAVDIFKRMPNKDVVSCAAMLGGYAYNGMAYKSIGVFRDMLLEEMQPDAVAMVKILAACSELGILQQALCLHCYVKKNGFLNNIFVGASLMELYSKCGSIDNAIQVFESMVDKDVVIWSAMIAAHAIHGKGGEALKIFEQMIKDSTISPNDITFLSVLSACSHSGLVEEGIEIFNMMLHEYHLKPSSEHYGILVDLLGRKGELDKAVEIINQMPVPAGPHVWGALLGACRIHHHMKLGEFAANNLFHLDPNHGGYYILLSNMYAADQKWDSSAELRMLVKENMLKKMLGQSVIEAGNEAYSFVADDRLHPDSEQIYDVLGKLGVKMREEGYVPDSELLVYDW</sequence>
<feature type="repeat" description="PPR" evidence="2">
    <location>
        <begin position="172"/>
        <end position="206"/>
    </location>
</feature>
<keyword evidence="3" id="KW-1185">Reference proteome</keyword>
<evidence type="ECO:0000313" key="4">
    <source>
        <dbReference type="RefSeq" id="XP_015879113.3"/>
    </source>
</evidence>
<dbReference type="FunCoup" id="A0A6P3ZUF5">
    <property type="interactions" value="88"/>
</dbReference>
<dbReference type="PANTHER" id="PTHR24015:SF2014">
    <property type="entry name" value="PENTATRICOPEPTIDE REPEAT-CONTAINING PROTEIN"/>
    <property type="match status" value="1"/>
</dbReference>
<evidence type="ECO:0000256" key="1">
    <source>
        <dbReference type="ARBA" id="ARBA00022737"/>
    </source>
</evidence>
<gene>
    <name evidence="4" type="primary">LOC107415323</name>
</gene>
<dbReference type="SUPFAM" id="SSF48452">
    <property type="entry name" value="TPR-like"/>
    <property type="match status" value="1"/>
</dbReference>
<dbReference type="Pfam" id="PF13041">
    <property type="entry name" value="PPR_2"/>
    <property type="match status" value="4"/>
</dbReference>